<proteinExistence type="predicted"/>
<dbReference type="EMBL" id="BSEV01000032">
    <property type="protein sequence ID" value="GLK14466.1"/>
    <property type="molecule type" value="Genomic_DNA"/>
</dbReference>
<sequence>MRAPPDPGAVTGARAGADPLGVAEGAGTASGDDEPVKAPGRRAQGPRRRGRSQEGPLRDKSRRPSGSPGAAEGNGGSMYALAPHIRQVETDYGLVLLDEVRGEYFNLNPSGSTVLRTLLTSGDPAHAVKALLEEFSVDQAVAEADVADVMNEMISTGILVPAGGPV</sequence>
<comment type="caution">
    <text evidence="2">The sequence shown here is derived from an EMBL/GenBank/DDBJ whole genome shotgun (WGS) entry which is preliminary data.</text>
</comment>
<organism evidence="2 3">
    <name type="scientific">Streptosporangium carneum</name>
    <dbReference type="NCBI Taxonomy" id="47481"/>
    <lineage>
        <taxon>Bacteria</taxon>
        <taxon>Bacillati</taxon>
        <taxon>Actinomycetota</taxon>
        <taxon>Actinomycetes</taxon>
        <taxon>Streptosporangiales</taxon>
        <taxon>Streptosporangiaceae</taxon>
        <taxon>Streptosporangium</taxon>
    </lineage>
</organism>
<reference evidence="2" key="2">
    <citation type="submission" date="2023-01" db="EMBL/GenBank/DDBJ databases">
        <authorList>
            <person name="Sun Q."/>
            <person name="Evtushenko L."/>
        </authorList>
    </citation>
    <scope>NUCLEOTIDE SEQUENCE</scope>
    <source>
        <strain evidence="2">VKM Ac-2007</strain>
    </source>
</reference>
<dbReference type="Pfam" id="PF05402">
    <property type="entry name" value="PqqD"/>
    <property type="match status" value="1"/>
</dbReference>
<dbReference type="InterPro" id="IPR008792">
    <property type="entry name" value="PQQD"/>
</dbReference>
<evidence type="ECO:0000313" key="2">
    <source>
        <dbReference type="EMBL" id="GLK14466.1"/>
    </source>
</evidence>
<reference evidence="2" key="1">
    <citation type="journal article" date="2014" name="Int. J. Syst. Evol. Microbiol.">
        <title>Complete genome sequence of Corynebacterium casei LMG S-19264T (=DSM 44701T), isolated from a smear-ripened cheese.</title>
        <authorList>
            <consortium name="US DOE Joint Genome Institute (JGI-PGF)"/>
            <person name="Walter F."/>
            <person name="Albersmeier A."/>
            <person name="Kalinowski J."/>
            <person name="Ruckert C."/>
        </authorList>
    </citation>
    <scope>NUCLEOTIDE SEQUENCE</scope>
    <source>
        <strain evidence="2">VKM Ac-2007</strain>
    </source>
</reference>
<evidence type="ECO:0000313" key="3">
    <source>
        <dbReference type="Proteomes" id="UP001143474"/>
    </source>
</evidence>
<dbReference type="InterPro" id="IPR041881">
    <property type="entry name" value="PqqD_sf"/>
</dbReference>
<protein>
    <recommendedName>
        <fullName evidence="4">PqqD family protein</fullName>
    </recommendedName>
</protein>
<keyword evidence="3" id="KW-1185">Reference proteome</keyword>
<dbReference type="Gene3D" id="1.10.10.1150">
    <property type="entry name" value="Coenzyme PQQ synthesis protein D (PqqD)"/>
    <property type="match status" value="1"/>
</dbReference>
<feature type="region of interest" description="Disordered" evidence="1">
    <location>
        <begin position="1"/>
        <end position="78"/>
    </location>
</feature>
<dbReference type="AlphaFoldDB" id="A0A9W6IAI3"/>
<evidence type="ECO:0000256" key="1">
    <source>
        <dbReference type="SAM" id="MobiDB-lite"/>
    </source>
</evidence>
<gene>
    <name evidence="2" type="ORF">GCM10017600_78780</name>
</gene>
<evidence type="ECO:0008006" key="4">
    <source>
        <dbReference type="Google" id="ProtNLM"/>
    </source>
</evidence>
<dbReference type="Proteomes" id="UP001143474">
    <property type="component" value="Unassembled WGS sequence"/>
</dbReference>
<name>A0A9W6IAI3_9ACTN</name>
<accession>A0A9W6IAI3</accession>
<dbReference type="NCBIfam" id="NF033530">
    <property type="entry name" value="lasso_PqqD_Strm"/>
    <property type="match status" value="1"/>
</dbReference>